<evidence type="ECO:0000256" key="3">
    <source>
        <dbReference type="SAM" id="SignalP"/>
    </source>
</evidence>
<feature type="chain" id="PRO_5027648904" description="Thaumatin-like protein 1" evidence="3">
    <location>
        <begin position="25"/>
        <end position="260"/>
    </location>
</feature>
<evidence type="ECO:0000256" key="2">
    <source>
        <dbReference type="SAM" id="MobiDB-lite"/>
    </source>
</evidence>
<feature type="disulfide bond" evidence="1">
    <location>
        <begin position="158"/>
        <end position="247"/>
    </location>
</feature>
<dbReference type="InterPro" id="IPR037176">
    <property type="entry name" value="Osmotin/thaumatin-like_sf"/>
</dbReference>
<organism evidence="4">
    <name type="scientific">Ananas comosus var. bracteatus</name>
    <name type="common">red pineapple</name>
    <dbReference type="NCBI Taxonomy" id="296719"/>
    <lineage>
        <taxon>Eukaryota</taxon>
        <taxon>Viridiplantae</taxon>
        <taxon>Streptophyta</taxon>
        <taxon>Embryophyta</taxon>
        <taxon>Tracheophyta</taxon>
        <taxon>Spermatophyta</taxon>
        <taxon>Magnoliopsida</taxon>
        <taxon>Liliopsida</taxon>
        <taxon>Poales</taxon>
        <taxon>Bromeliaceae</taxon>
        <taxon>Bromelioideae</taxon>
        <taxon>Ananas</taxon>
    </lineage>
</organism>
<feature type="region of interest" description="Disordered" evidence="2">
    <location>
        <begin position="192"/>
        <end position="213"/>
    </location>
</feature>
<dbReference type="SUPFAM" id="SSF49870">
    <property type="entry name" value="Osmotin, thaumatin-like protein"/>
    <property type="match status" value="1"/>
</dbReference>
<keyword evidence="1" id="KW-1015">Disulfide bond</keyword>
<evidence type="ECO:0000256" key="1">
    <source>
        <dbReference type="PIRSR" id="PIRSR002703-1"/>
    </source>
</evidence>
<feature type="disulfide bond" evidence="1">
    <location>
        <begin position="78"/>
        <end position="92"/>
    </location>
</feature>
<feature type="signal peptide" evidence="3">
    <location>
        <begin position="1"/>
        <end position="24"/>
    </location>
</feature>
<evidence type="ECO:0000313" key="4">
    <source>
        <dbReference type="EMBL" id="CAD1843921.1"/>
    </source>
</evidence>
<keyword evidence="3" id="KW-0732">Signal</keyword>
<dbReference type="Pfam" id="PF00314">
    <property type="entry name" value="Thaumatin"/>
    <property type="match status" value="1"/>
</dbReference>
<dbReference type="EMBL" id="LR862137">
    <property type="protein sequence ID" value="CAD1843921.1"/>
    <property type="molecule type" value="Genomic_DNA"/>
</dbReference>
<reference evidence="4" key="1">
    <citation type="submission" date="2020-07" db="EMBL/GenBank/DDBJ databases">
        <authorList>
            <person name="Lin J."/>
        </authorList>
    </citation>
    <scope>NUCLEOTIDE SEQUENCE</scope>
</reference>
<proteinExistence type="predicted"/>
<protein>
    <recommendedName>
        <fullName evidence="5">Thaumatin-like protein 1</fullName>
    </recommendedName>
</protein>
<dbReference type="PROSITE" id="PS51367">
    <property type="entry name" value="THAUMATIN_2"/>
    <property type="match status" value="1"/>
</dbReference>
<dbReference type="PANTHER" id="PTHR31048">
    <property type="entry name" value="OS03G0233200 PROTEIN"/>
    <property type="match status" value="1"/>
</dbReference>
<dbReference type="InterPro" id="IPR001938">
    <property type="entry name" value="Thaumatin"/>
</dbReference>
<feature type="disulfide bond" evidence="1">
    <location>
        <begin position="34"/>
        <end position="257"/>
    </location>
</feature>
<evidence type="ECO:0008006" key="5">
    <source>
        <dbReference type="Google" id="ProtNLM"/>
    </source>
</evidence>
<dbReference type="AlphaFoldDB" id="A0A6V7QM00"/>
<sequence length="260" mass="28151">MLGERGLTISLLFLFLLLISGANSIRRYFIDNECPGDSLWLGSVPAIGLLDFELPTGTLTIINADDHWRGRFYFRMHCAAHDRSGGFANFTCLTGDCRSNVMSCEGRDPAPPATAVVFEYQTNTGNIDPNNYSYYVDLVHGFNVPAVVAPLSGGQGQCQLAGCPADINKSCPTELQAYLDLFAKATRAGRRSGVTARATPRRPGGLLRGPVRRPRRLPALGSGELVQGACPLAHTWQYDDDRAIYSCAGADFNITLCPSS</sequence>
<feature type="disulfide bond" evidence="1">
    <location>
        <begin position="163"/>
        <end position="230"/>
    </location>
</feature>
<gene>
    <name evidence="4" type="ORF">CB5_LOCUS27132</name>
</gene>
<dbReference type="SMART" id="SM00205">
    <property type="entry name" value="THN"/>
    <property type="match status" value="1"/>
</dbReference>
<feature type="disulfide bond" evidence="1">
    <location>
        <begin position="97"/>
        <end position="104"/>
    </location>
</feature>
<dbReference type="PIRSF" id="PIRSF002703">
    <property type="entry name" value="Thaumatin"/>
    <property type="match status" value="1"/>
</dbReference>
<dbReference type="Gene3D" id="2.60.110.10">
    <property type="entry name" value="Thaumatin"/>
    <property type="match status" value="1"/>
</dbReference>
<accession>A0A6V7QM00</accession>
<name>A0A6V7QM00_ANACO</name>